<reference evidence="4 6" key="3">
    <citation type="submission" date="2020-01" db="EMBL/GenBank/DDBJ databases">
        <title>Complete genome sequence of Collinsella aerofaciens JCM 10188(T).</title>
        <authorList>
            <person name="Tourlousse D.M."/>
            <person name="Sakamoto M."/>
            <person name="Miura T."/>
            <person name="Narita K."/>
            <person name="Ohashi A."/>
            <person name="Uchino Y."/>
            <person name="Yamazoe A."/>
            <person name="Kameyama K."/>
            <person name="Terauchi J."/>
            <person name="Ohkuma M."/>
            <person name="Kawasaki H."/>
            <person name="Sekiguchi Y."/>
        </authorList>
    </citation>
    <scope>NUCLEOTIDE SEQUENCE [LARGE SCALE GENOMIC DNA]</scope>
    <source>
        <strain evidence="4 6">JCM 10188</strain>
    </source>
</reference>
<gene>
    <name evidence="3" type="ORF">COLAER_02433</name>
    <name evidence="4" type="ORF">GXM19_02635</name>
</gene>
<protein>
    <submittedName>
        <fullName evidence="3">Uncharacterized protein</fullName>
    </submittedName>
</protein>
<feature type="compositionally biased region" description="Polar residues" evidence="1">
    <location>
        <begin position="93"/>
        <end position="105"/>
    </location>
</feature>
<keyword evidence="2" id="KW-0812">Transmembrane</keyword>
<proteinExistence type="predicted"/>
<dbReference type="Proteomes" id="UP000464211">
    <property type="component" value="Chromosome"/>
</dbReference>
<evidence type="ECO:0000313" key="3">
    <source>
        <dbReference type="EMBL" id="EBA38453.1"/>
    </source>
</evidence>
<reference evidence="3 5" key="2">
    <citation type="submission" date="2007-04" db="EMBL/GenBank/DDBJ databases">
        <authorList>
            <person name="Fulton L."/>
            <person name="Clifton S."/>
            <person name="Fulton B."/>
            <person name="Xu J."/>
            <person name="Minx P."/>
            <person name="Mardis E.R."/>
            <person name="Wilson R.K."/>
        </authorList>
    </citation>
    <scope>NUCLEOTIDE SEQUENCE [LARGE SCALE GENOMIC DNA]</scope>
    <source>
        <strain evidence="3">ATCC 25986</strain>
        <strain evidence="5">ATCC 25986 / DSM 3979 / JCM 10188 / KCTC 3647 / NCTC 11838 / VPI 1003</strain>
    </source>
</reference>
<feature type="region of interest" description="Disordered" evidence="1">
    <location>
        <begin position="1"/>
        <end position="48"/>
    </location>
</feature>
<dbReference type="EMBL" id="AAVN02000021">
    <property type="protein sequence ID" value="EBA38453.1"/>
    <property type="molecule type" value="Genomic_DNA"/>
</dbReference>
<dbReference type="Proteomes" id="UP000002979">
    <property type="component" value="Unassembled WGS sequence"/>
</dbReference>
<feature type="region of interest" description="Disordered" evidence="1">
    <location>
        <begin position="245"/>
        <end position="333"/>
    </location>
</feature>
<feature type="compositionally biased region" description="Low complexity" evidence="1">
    <location>
        <begin position="304"/>
        <end position="332"/>
    </location>
</feature>
<name>A4ED91_COLAA</name>
<feature type="compositionally biased region" description="Basic and acidic residues" evidence="1">
    <location>
        <begin position="269"/>
        <end position="303"/>
    </location>
</feature>
<organism evidence="3 5">
    <name type="scientific">Collinsella aerofaciens (strain ATCC 25986 / DSM 3979 / JCM 10188 / KCTC 3647 / NCTC 11838 / VPI 1003)</name>
    <dbReference type="NCBI Taxonomy" id="411903"/>
    <lineage>
        <taxon>Bacteria</taxon>
        <taxon>Bacillati</taxon>
        <taxon>Actinomycetota</taxon>
        <taxon>Coriobacteriia</taxon>
        <taxon>Coriobacteriales</taxon>
        <taxon>Coriobacteriaceae</taxon>
        <taxon>Collinsella</taxon>
    </lineage>
</organism>
<keyword evidence="2" id="KW-1133">Transmembrane helix</keyword>
<feature type="region of interest" description="Disordered" evidence="1">
    <location>
        <begin position="93"/>
        <end position="118"/>
    </location>
</feature>
<dbReference type="EMBL" id="CP048433">
    <property type="protein sequence ID" value="QIA33263.1"/>
    <property type="molecule type" value="Genomic_DNA"/>
</dbReference>
<accession>A4ED91</accession>
<keyword evidence="2" id="KW-0472">Membrane</keyword>
<dbReference type="AlphaFoldDB" id="A4ED91"/>
<reference evidence="3 5" key="1">
    <citation type="submission" date="2007-01" db="EMBL/GenBank/DDBJ databases">
        <title>Draft genome sequence of Collinsella aerofaciens (ATCC 25986).</title>
        <authorList>
            <person name="Sudarsanam P."/>
            <person name="Ley R."/>
            <person name="Guruge J."/>
            <person name="Turnbaugh P.J."/>
            <person name="Mahowald M."/>
            <person name="Liep D."/>
            <person name="Gordon J."/>
        </authorList>
    </citation>
    <scope>NUCLEOTIDE SEQUENCE [LARGE SCALE GENOMIC DNA]</scope>
    <source>
        <strain evidence="3">ATCC 25986</strain>
        <strain evidence="5">ATCC 25986 / DSM 3979 / JCM 10188 / KCTC 3647 / NCTC 11838 / VPI 1003</strain>
    </source>
</reference>
<feature type="transmembrane region" description="Helical" evidence="2">
    <location>
        <begin position="67"/>
        <end position="87"/>
    </location>
</feature>
<sequence>MKHQRQHKEEMQMDDMNMNNEPPVYDSGDMKPTNPIPTEGENDAGLTEELPVYGDTPTDDRDKHKKIIAIAAGVVLIAGLGIAAFALSSHKTANTQPAEQEQTVTPVKDNSEEKTDNLSTSDIAKLCSTLKLDDADLSIASDQVRVDAKSGRVLVTQVSEDDAAKMVDSTARRSAALAAVLNGKKIKGVSAVDVTWVATDKDGNIKVAVAYDVTKAPTGGSTVDIINGSGGHVIADDIWSTDGVHDQGYDQNAGTVKKPDGTSISTGTKTEEKKESDDKDQKSDDSKKEDNKSSDSSKSDNKGDSSQSKQNSGNSQSSGSNNSSSNGGSQKKWVAEQGHWETDYSQVWVPNVVYTRHERWMCSVCHATFNSAAEMDNHVISTYGDAQHPNGASAINDSYTTSEDQGHYEQQATGQHWVVDVAGHWE</sequence>
<evidence type="ECO:0000313" key="5">
    <source>
        <dbReference type="Proteomes" id="UP000002979"/>
    </source>
</evidence>
<evidence type="ECO:0000256" key="1">
    <source>
        <dbReference type="SAM" id="MobiDB-lite"/>
    </source>
</evidence>
<evidence type="ECO:0000313" key="4">
    <source>
        <dbReference type="EMBL" id="QIA33263.1"/>
    </source>
</evidence>
<evidence type="ECO:0000256" key="2">
    <source>
        <dbReference type="SAM" id="Phobius"/>
    </source>
</evidence>
<evidence type="ECO:0000313" key="6">
    <source>
        <dbReference type="Proteomes" id="UP000464211"/>
    </source>
</evidence>